<evidence type="ECO:0000313" key="2">
    <source>
        <dbReference type="Proteomes" id="UP000029867"/>
    </source>
</evidence>
<gene>
    <name evidence="1" type="ORF">JL09_g6873</name>
</gene>
<proteinExistence type="predicted"/>
<sequence length="22" mass="2571">MAAISWKNRFSIYWTNAAILTL</sequence>
<accession>A0A099NIX9</accession>
<dbReference type="AlphaFoldDB" id="A0A099NIX9"/>
<dbReference type="EMBL" id="JQFK01002160">
    <property type="protein sequence ID" value="KGK32520.1"/>
    <property type="molecule type" value="Genomic_DNA"/>
</dbReference>
<name>A0A099NIX9_PICKU</name>
<dbReference type="Proteomes" id="UP000029867">
    <property type="component" value="Unassembled WGS sequence"/>
</dbReference>
<reference evidence="2" key="1">
    <citation type="journal article" date="2014" name="Microb. Cell Fact.">
        <title>Exploiting Issatchenkia orientalis SD108 for succinic acid production.</title>
        <authorList>
            <person name="Xiao H."/>
            <person name="Shao Z."/>
            <person name="Jiang Y."/>
            <person name="Dole S."/>
            <person name="Zhao H."/>
        </authorList>
    </citation>
    <scope>NUCLEOTIDE SEQUENCE [LARGE SCALE GENOMIC DNA]</scope>
    <source>
        <strain evidence="2">SD108</strain>
    </source>
</reference>
<protein>
    <submittedName>
        <fullName evidence="1">Uncharacterized protein</fullName>
    </submittedName>
</protein>
<organism evidence="1 2">
    <name type="scientific">Pichia kudriavzevii</name>
    <name type="common">Yeast</name>
    <name type="synonym">Issatchenkia orientalis</name>
    <dbReference type="NCBI Taxonomy" id="4909"/>
    <lineage>
        <taxon>Eukaryota</taxon>
        <taxon>Fungi</taxon>
        <taxon>Dikarya</taxon>
        <taxon>Ascomycota</taxon>
        <taxon>Saccharomycotina</taxon>
        <taxon>Pichiomycetes</taxon>
        <taxon>Pichiales</taxon>
        <taxon>Pichiaceae</taxon>
        <taxon>Pichia</taxon>
    </lineage>
</organism>
<dbReference type="HOGENOM" id="CLU_222054_0_0_1"/>
<evidence type="ECO:0000313" key="1">
    <source>
        <dbReference type="EMBL" id="KGK32520.1"/>
    </source>
</evidence>
<comment type="caution">
    <text evidence="1">The sequence shown here is derived from an EMBL/GenBank/DDBJ whole genome shotgun (WGS) entry which is preliminary data.</text>
</comment>